<name>A0A4R4EMW6_9BACL</name>
<feature type="transmembrane region" description="Helical" evidence="1">
    <location>
        <begin position="91"/>
        <end position="111"/>
    </location>
</feature>
<dbReference type="InterPro" id="IPR021354">
    <property type="entry name" value="DUF2975"/>
</dbReference>
<dbReference type="Pfam" id="PF11188">
    <property type="entry name" value="DUF2975"/>
    <property type="match status" value="1"/>
</dbReference>
<keyword evidence="1" id="KW-0472">Membrane</keyword>
<keyword evidence="1" id="KW-1133">Transmembrane helix</keyword>
<feature type="transmembrane region" description="Helical" evidence="1">
    <location>
        <begin position="49"/>
        <end position="71"/>
    </location>
</feature>
<protein>
    <submittedName>
        <fullName evidence="2">DUF2975 domain-containing protein</fullName>
    </submittedName>
</protein>
<sequence length="158" mass="17754">MIRGKTTFLKLAVVTLGIIALLSCIYWFPGYARNMAESNPDYAYLRYPVLVFVYITAIPFYIVLYQALKLLQYIERKNAFSELAVESLKHIRYCAIVIVALYAIGVIFLWFQNGLQSSIAIMGAIVIFATSAVAVFAAVLQELLKNALEIKSENDLTI</sequence>
<proteinExistence type="predicted"/>
<feature type="transmembrane region" description="Helical" evidence="1">
    <location>
        <begin position="7"/>
        <end position="29"/>
    </location>
</feature>
<evidence type="ECO:0000313" key="2">
    <source>
        <dbReference type="EMBL" id="TCZ80740.1"/>
    </source>
</evidence>
<evidence type="ECO:0000256" key="1">
    <source>
        <dbReference type="SAM" id="Phobius"/>
    </source>
</evidence>
<dbReference type="OrthoDB" id="1100174at2"/>
<dbReference type="Proteomes" id="UP000295418">
    <property type="component" value="Unassembled WGS sequence"/>
</dbReference>
<dbReference type="PROSITE" id="PS51257">
    <property type="entry name" value="PROKAR_LIPOPROTEIN"/>
    <property type="match status" value="1"/>
</dbReference>
<dbReference type="EMBL" id="SKFG01000001">
    <property type="protein sequence ID" value="TCZ80740.1"/>
    <property type="molecule type" value="Genomic_DNA"/>
</dbReference>
<dbReference type="RefSeq" id="WP_132415322.1">
    <property type="nucleotide sequence ID" value="NZ_SKFG01000001.1"/>
</dbReference>
<keyword evidence="3" id="KW-1185">Reference proteome</keyword>
<keyword evidence="1" id="KW-0812">Transmembrane</keyword>
<comment type="caution">
    <text evidence="2">The sequence shown here is derived from an EMBL/GenBank/DDBJ whole genome shotgun (WGS) entry which is preliminary data.</text>
</comment>
<accession>A0A4R4EMW6</accession>
<reference evidence="2 3" key="1">
    <citation type="submission" date="2019-03" db="EMBL/GenBank/DDBJ databases">
        <authorList>
            <person name="Kim M.K.M."/>
        </authorList>
    </citation>
    <scope>NUCLEOTIDE SEQUENCE [LARGE SCALE GENOMIC DNA]</scope>
    <source>
        <strain evidence="2 3">18JY21-1</strain>
    </source>
</reference>
<feature type="transmembrane region" description="Helical" evidence="1">
    <location>
        <begin position="117"/>
        <end position="140"/>
    </location>
</feature>
<evidence type="ECO:0000313" key="3">
    <source>
        <dbReference type="Proteomes" id="UP000295418"/>
    </source>
</evidence>
<gene>
    <name evidence="2" type="ORF">E0485_00105</name>
</gene>
<dbReference type="AlphaFoldDB" id="A0A4R4EMW6"/>
<organism evidence="2 3">
    <name type="scientific">Paenibacillus albiflavus</name>
    <dbReference type="NCBI Taxonomy" id="2545760"/>
    <lineage>
        <taxon>Bacteria</taxon>
        <taxon>Bacillati</taxon>
        <taxon>Bacillota</taxon>
        <taxon>Bacilli</taxon>
        <taxon>Bacillales</taxon>
        <taxon>Paenibacillaceae</taxon>
        <taxon>Paenibacillus</taxon>
    </lineage>
</organism>